<gene>
    <name evidence="1" type="ORF">EZS27_015150</name>
</gene>
<proteinExistence type="predicted"/>
<reference evidence="1" key="1">
    <citation type="submission" date="2019-03" db="EMBL/GenBank/DDBJ databases">
        <title>Single cell metagenomics reveals metabolic interactions within the superorganism composed of flagellate Streblomastix strix and complex community of Bacteroidetes bacteria on its surface.</title>
        <authorList>
            <person name="Treitli S.C."/>
            <person name="Kolisko M."/>
            <person name="Husnik F."/>
            <person name="Keeling P."/>
            <person name="Hampl V."/>
        </authorList>
    </citation>
    <scope>NUCLEOTIDE SEQUENCE</scope>
    <source>
        <strain evidence="1">STM</strain>
    </source>
</reference>
<sequence length="104" mass="12059">MMKKIIYPFISAAILFCYSCDDFLDVMPDNRTVIDNPETIQELIVSAYPNMQYFHVCEVMSDNVGERKVSGGHSREILNDEMYRWLEGYQSGTSQDTPYRVWSG</sequence>
<accession>A0A5J4RUT3</accession>
<dbReference type="AlphaFoldDB" id="A0A5J4RUT3"/>
<name>A0A5J4RUT3_9ZZZZ</name>
<organism evidence="1">
    <name type="scientific">termite gut metagenome</name>
    <dbReference type="NCBI Taxonomy" id="433724"/>
    <lineage>
        <taxon>unclassified sequences</taxon>
        <taxon>metagenomes</taxon>
        <taxon>organismal metagenomes</taxon>
    </lineage>
</organism>
<evidence type="ECO:0008006" key="2">
    <source>
        <dbReference type="Google" id="ProtNLM"/>
    </source>
</evidence>
<dbReference type="EMBL" id="SNRY01000767">
    <property type="protein sequence ID" value="KAA6336723.1"/>
    <property type="molecule type" value="Genomic_DNA"/>
</dbReference>
<protein>
    <recommendedName>
        <fullName evidence="2">RagB/SusD family nutrient uptake outer membrane protein</fullName>
    </recommendedName>
</protein>
<feature type="non-terminal residue" evidence="1">
    <location>
        <position position="104"/>
    </location>
</feature>
<comment type="caution">
    <text evidence="1">The sequence shown here is derived from an EMBL/GenBank/DDBJ whole genome shotgun (WGS) entry which is preliminary data.</text>
</comment>
<evidence type="ECO:0000313" key="1">
    <source>
        <dbReference type="EMBL" id="KAA6336723.1"/>
    </source>
</evidence>